<keyword evidence="1" id="KW-1133">Transmembrane helix</keyword>
<dbReference type="EMBL" id="HE573025">
    <property type="protein sequence ID" value="CCC50302.1"/>
    <property type="molecule type" value="Genomic_DNA"/>
</dbReference>
<accession>G0U200</accession>
<gene>
    <name evidence="2" type="ORF">TVY486_0901250</name>
</gene>
<feature type="transmembrane region" description="Helical" evidence="1">
    <location>
        <begin position="90"/>
        <end position="108"/>
    </location>
</feature>
<evidence type="ECO:0000256" key="1">
    <source>
        <dbReference type="SAM" id="Phobius"/>
    </source>
</evidence>
<name>G0U200_TRYVY</name>
<reference evidence="2" key="1">
    <citation type="journal article" date="2012" name="Proc. Natl. Acad. Sci. U.S.A.">
        <title>Antigenic diversity is generated by distinct evolutionary mechanisms in African trypanosome species.</title>
        <authorList>
            <person name="Jackson A.P."/>
            <person name="Berry A."/>
            <person name="Aslett M."/>
            <person name="Allison H.C."/>
            <person name="Burton P."/>
            <person name="Vavrova-Anderson J."/>
            <person name="Brown R."/>
            <person name="Browne H."/>
            <person name="Corton N."/>
            <person name="Hauser H."/>
            <person name="Gamble J."/>
            <person name="Gilderthorp R."/>
            <person name="Marcello L."/>
            <person name="McQuillan J."/>
            <person name="Otto T.D."/>
            <person name="Quail M.A."/>
            <person name="Sanders M.J."/>
            <person name="van Tonder A."/>
            <person name="Ginger M.L."/>
            <person name="Field M.C."/>
            <person name="Barry J.D."/>
            <person name="Hertz-Fowler C."/>
            <person name="Berriman M."/>
        </authorList>
    </citation>
    <scope>NUCLEOTIDE SEQUENCE</scope>
    <source>
        <strain evidence="2">Y486</strain>
    </source>
</reference>
<protein>
    <submittedName>
        <fullName evidence="2">Uncharacterized protein</fullName>
    </submittedName>
</protein>
<dbReference type="AlphaFoldDB" id="G0U200"/>
<dbReference type="VEuPathDB" id="TriTrypDB:TvY486_0901250"/>
<keyword evidence="1" id="KW-0812">Transmembrane</keyword>
<proteinExistence type="predicted"/>
<feature type="non-terminal residue" evidence="2">
    <location>
        <position position="122"/>
    </location>
</feature>
<keyword evidence="1" id="KW-0472">Membrane</keyword>
<sequence>MSQNEQRDKYVYGYDLYSESVRQYTSITDMKTIKGAIGNNIYDYIMHLGAFEPAPKFDRGQVVKYVLLGTAAVMAGVLQLTKDFLEQQGLLNCLLIGFAATVTFGVYMCENAQRVDDLAFTC</sequence>
<evidence type="ECO:0000313" key="2">
    <source>
        <dbReference type="EMBL" id="CCC50302.1"/>
    </source>
</evidence>
<organism evidence="2">
    <name type="scientific">Trypanosoma vivax (strain Y486)</name>
    <dbReference type="NCBI Taxonomy" id="1055687"/>
    <lineage>
        <taxon>Eukaryota</taxon>
        <taxon>Discoba</taxon>
        <taxon>Euglenozoa</taxon>
        <taxon>Kinetoplastea</taxon>
        <taxon>Metakinetoplastina</taxon>
        <taxon>Trypanosomatida</taxon>
        <taxon>Trypanosomatidae</taxon>
        <taxon>Trypanosoma</taxon>
        <taxon>Duttonella</taxon>
    </lineage>
</organism>